<dbReference type="InterPro" id="IPR029239">
    <property type="entry name" value="CFAP418"/>
</dbReference>
<dbReference type="GO" id="GO:0001917">
    <property type="term" value="C:photoreceptor inner segment"/>
    <property type="evidence" value="ECO:0007669"/>
    <property type="project" value="UniProtKB-SubCell"/>
</dbReference>
<dbReference type="Ensembl" id="ENSLLET00000022692.1">
    <property type="protein sequence ID" value="ENSLLEP00000021846.1"/>
    <property type="gene ID" value="ENSLLEG00000013858.1"/>
</dbReference>
<protein>
    <recommendedName>
        <fullName evidence="5">Cilia- and flagella-associated protein 418</fullName>
    </recommendedName>
</protein>
<comment type="subcellular location">
    <subcellularLocation>
        <location evidence="2">Cytoplasm</location>
    </subcellularLocation>
    <subcellularLocation>
        <location evidence="1">Photoreceptor inner segment</location>
    </subcellularLocation>
</comment>
<evidence type="ECO:0000256" key="2">
    <source>
        <dbReference type="ARBA" id="ARBA00004496"/>
    </source>
</evidence>
<gene>
    <name evidence="7" type="primary">CFAP418</name>
</gene>
<dbReference type="PANTHER" id="PTHR33958:SF1">
    <property type="entry name" value="CILIA- AND FLAGELLA-ASSOCIATED PROTEIN 418"/>
    <property type="match status" value="1"/>
</dbReference>
<accession>A0A8C5MZ07</accession>
<evidence type="ECO:0000256" key="4">
    <source>
        <dbReference type="ARBA" id="ARBA00024819"/>
    </source>
</evidence>
<sequence length="190" mass="21282">SGDQILRDGAPGATGRTGRGSAGEAGRCTKNKSILKTVSPEDEDIDELIEDILNVHSNEEKQKQNVQPTSKQYSKGSPQTSNKKCCPVYIGGSDIPSGISTNISERACNRLRCTSCDFNILMFDDYKWDQSCDYLFFRNSMPELLKLQCKMIKKKGSRAYACQCTWRSIQEITDIGTDQQLHWVCGRHSE</sequence>
<reference evidence="7" key="1">
    <citation type="submission" date="2025-08" db="UniProtKB">
        <authorList>
            <consortium name="Ensembl"/>
        </authorList>
    </citation>
    <scope>IDENTIFICATION</scope>
</reference>
<organism evidence="7 8">
    <name type="scientific">Leptobrachium leishanense</name>
    <name type="common">Leishan spiny toad</name>
    <dbReference type="NCBI Taxonomy" id="445787"/>
    <lineage>
        <taxon>Eukaryota</taxon>
        <taxon>Metazoa</taxon>
        <taxon>Chordata</taxon>
        <taxon>Craniata</taxon>
        <taxon>Vertebrata</taxon>
        <taxon>Euteleostomi</taxon>
        <taxon>Amphibia</taxon>
        <taxon>Batrachia</taxon>
        <taxon>Anura</taxon>
        <taxon>Pelobatoidea</taxon>
        <taxon>Megophryidae</taxon>
        <taxon>Leptobrachium</taxon>
    </lineage>
</organism>
<evidence type="ECO:0000256" key="1">
    <source>
        <dbReference type="ARBA" id="ARBA00004437"/>
    </source>
</evidence>
<keyword evidence="3" id="KW-0963">Cytoplasm</keyword>
<keyword evidence="8" id="KW-1185">Reference proteome</keyword>
<comment type="function">
    <text evidence="4">May be involved in photoreceptor outer segment disk morphogenesis.</text>
</comment>
<dbReference type="GeneTree" id="ENSGT00390000006173"/>
<dbReference type="Pfam" id="PF14996">
    <property type="entry name" value="RMP"/>
    <property type="match status" value="1"/>
</dbReference>
<feature type="compositionally biased region" description="Polar residues" evidence="6">
    <location>
        <begin position="64"/>
        <end position="82"/>
    </location>
</feature>
<feature type="region of interest" description="Disordered" evidence="6">
    <location>
        <begin position="1"/>
        <end position="27"/>
    </location>
</feature>
<evidence type="ECO:0000256" key="6">
    <source>
        <dbReference type="SAM" id="MobiDB-lite"/>
    </source>
</evidence>
<evidence type="ECO:0000256" key="5">
    <source>
        <dbReference type="ARBA" id="ARBA00026215"/>
    </source>
</evidence>
<dbReference type="Proteomes" id="UP000694569">
    <property type="component" value="Unplaced"/>
</dbReference>
<evidence type="ECO:0000313" key="7">
    <source>
        <dbReference type="Ensembl" id="ENSLLEP00000021846.1"/>
    </source>
</evidence>
<dbReference type="PANTHER" id="PTHR33958">
    <property type="entry name" value="PROTEIN C8ORF37"/>
    <property type="match status" value="1"/>
</dbReference>
<name>A0A8C5MZ07_9ANUR</name>
<proteinExistence type="predicted"/>
<dbReference type="AlphaFoldDB" id="A0A8C5MZ07"/>
<reference evidence="7" key="2">
    <citation type="submission" date="2025-09" db="UniProtKB">
        <authorList>
            <consortium name="Ensembl"/>
        </authorList>
    </citation>
    <scope>IDENTIFICATION</scope>
</reference>
<dbReference type="OrthoDB" id="259905at2759"/>
<evidence type="ECO:0000256" key="3">
    <source>
        <dbReference type="ARBA" id="ARBA00022490"/>
    </source>
</evidence>
<evidence type="ECO:0000313" key="8">
    <source>
        <dbReference type="Proteomes" id="UP000694569"/>
    </source>
</evidence>
<feature type="region of interest" description="Disordered" evidence="6">
    <location>
        <begin position="59"/>
        <end position="82"/>
    </location>
</feature>
<dbReference type="GO" id="GO:0005829">
    <property type="term" value="C:cytosol"/>
    <property type="evidence" value="ECO:0007669"/>
    <property type="project" value="TreeGrafter"/>
</dbReference>